<evidence type="ECO:0000256" key="7">
    <source>
        <dbReference type="SAM" id="MobiDB-lite"/>
    </source>
</evidence>
<dbReference type="GO" id="GO:0070740">
    <property type="term" value="F:tubulin-glutamic acid ligase activity"/>
    <property type="evidence" value="ECO:0007669"/>
    <property type="project" value="TreeGrafter"/>
</dbReference>
<organism evidence="8 9">
    <name type="scientific">Brachionus calyciflorus</name>
    <dbReference type="NCBI Taxonomy" id="104777"/>
    <lineage>
        <taxon>Eukaryota</taxon>
        <taxon>Metazoa</taxon>
        <taxon>Spiralia</taxon>
        <taxon>Gnathifera</taxon>
        <taxon>Rotifera</taxon>
        <taxon>Eurotatoria</taxon>
        <taxon>Monogononta</taxon>
        <taxon>Pseudotrocha</taxon>
        <taxon>Ploima</taxon>
        <taxon>Brachionidae</taxon>
        <taxon>Brachionus</taxon>
    </lineage>
</organism>
<keyword evidence="9" id="KW-1185">Reference proteome</keyword>
<evidence type="ECO:0000256" key="2">
    <source>
        <dbReference type="ARBA" id="ARBA00022598"/>
    </source>
</evidence>
<feature type="compositionally biased region" description="Basic and acidic residues" evidence="7">
    <location>
        <begin position="1023"/>
        <end position="1037"/>
    </location>
</feature>
<dbReference type="SUPFAM" id="SSF56059">
    <property type="entry name" value="Glutathione synthetase ATP-binding domain-like"/>
    <property type="match status" value="1"/>
</dbReference>
<evidence type="ECO:0000256" key="3">
    <source>
        <dbReference type="ARBA" id="ARBA00022741"/>
    </source>
</evidence>
<keyword evidence="3" id="KW-0547">Nucleotide-binding</keyword>
<evidence type="ECO:0000256" key="4">
    <source>
        <dbReference type="ARBA" id="ARBA00022840"/>
    </source>
</evidence>
<dbReference type="GO" id="GO:0000226">
    <property type="term" value="P:microtubule cytoskeleton organization"/>
    <property type="evidence" value="ECO:0007669"/>
    <property type="project" value="TreeGrafter"/>
</dbReference>
<protein>
    <recommendedName>
        <fullName evidence="5">Tubulin--tyrosine ligase-like protein 5</fullName>
    </recommendedName>
</protein>
<dbReference type="EMBL" id="CAJNOC010000410">
    <property type="protein sequence ID" value="CAF0757767.1"/>
    <property type="molecule type" value="Genomic_DNA"/>
</dbReference>
<feature type="region of interest" description="Disordered" evidence="7">
    <location>
        <begin position="82"/>
        <end position="117"/>
    </location>
</feature>
<keyword evidence="2" id="KW-0436">Ligase</keyword>
<comment type="similarity">
    <text evidence="1">Belongs to the tubulin--tyrosine ligase family.</text>
</comment>
<comment type="catalytic activity">
    <reaction evidence="6">
        <text>L-glutamyl-[protein] + L-glutamate + ATP = gamma-L-glutamyl-L-glutamyl-[protein] + ADP + phosphate + H(+)</text>
        <dbReference type="Rhea" id="RHEA:60144"/>
        <dbReference type="Rhea" id="RHEA-COMP:10208"/>
        <dbReference type="Rhea" id="RHEA-COMP:15517"/>
        <dbReference type="ChEBI" id="CHEBI:15378"/>
        <dbReference type="ChEBI" id="CHEBI:29973"/>
        <dbReference type="ChEBI" id="CHEBI:29985"/>
        <dbReference type="ChEBI" id="CHEBI:30616"/>
        <dbReference type="ChEBI" id="CHEBI:43474"/>
        <dbReference type="ChEBI" id="CHEBI:143622"/>
        <dbReference type="ChEBI" id="CHEBI:456216"/>
    </reaction>
    <physiologicalReaction direction="left-to-right" evidence="6">
        <dbReference type="Rhea" id="RHEA:60145"/>
    </physiologicalReaction>
</comment>
<feature type="compositionally biased region" description="Polar residues" evidence="7">
    <location>
        <begin position="107"/>
        <end position="117"/>
    </location>
</feature>
<feature type="compositionally biased region" description="Acidic residues" evidence="7">
    <location>
        <begin position="765"/>
        <end position="776"/>
    </location>
</feature>
<dbReference type="PANTHER" id="PTHR12241:SF145">
    <property type="entry name" value="TUBULIN POLYGLUTAMYLASE TTLL5"/>
    <property type="match status" value="1"/>
</dbReference>
<feature type="compositionally biased region" description="Polar residues" evidence="7">
    <location>
        <begin position="729"/>
        <end position="750"/>
    </location>
</feature>
<keyword evidence="4" id="KW-0067">ATP-binding</keyword>
<feature type="compositionally biased region" description="Polar residues" evidence="7">
    <location>
        <begin position="1078"/>
        <end position="1100"/>
    </location>
</feature>
<dbReference type="OrthoDB" id="2016263at2759"/>
<feature type="compositionally biased region" description="Low complexity" evidence="7">
    <location>
        <begin position="87"/>
        <end position="99"/>
    </location>
</feature>
<dbReference type="Gene3D" id="3.30.470.20">
    <property type="entry name" value="ATP-grasp fold, B domain"/>
    <property type="match status" value="1"/>
</dbReference>
<feature type="compositionally biased region" description="Polar residues" evidence="7">
    <location>
        <begin position="1317"/>
        <end position="1334"/>
    </location>
</feature>
<dbReference type="InterPro" id="IPR004344">
    <property type="entry name" value="TTL/TTLL_fam"/>
</dbReference>
<feature type="region of interest" description="Disordered" evidence="7">
    <location>
        <begin position="681"/>
        <end position="791"/>
    </location>
</feature>
<evidence type="ECO:0000256" key="1">
    <source>
        <dbReference type="ARBA" id="ARBA00006820"/>
    </source>
</evidence>
<feature type="region of interest" description="Disordered" evidence="7">
    <location>
        <begin position="952"/>
        <end position="980"/>
    </location>
</feature>
<dbReference type="GO" id="GO:0015631">
    <property type="term" value="F:tubulin binding"/>
    <property type="evidence" value="ECO:0007669"/>
    <property type="project" value="TreeGrafter"/>
</dbReference>
<reference evidence="8" key="1">
    <citation type="submission" date="2021-02" db="EMBL/GenBank/DDBJ databases">
        <authorList>
            <person name="Nowell W R."/>
        </authorList>
    </citation>
    <scope>NUCLEOTIDE SEQUENCE</scope>
    <source>
        <strain evidence="8">Ploen Becks lab</strain>
    </source>
</reference>
<dbReference type="GO" id="GO:0005524">
    <property type="term" value="F:ATP binding"/>
    <property type="evidence" value="ECO:0007669"/>
    <property type="project" value="UniProtKB-KW"/>
</dbReference>
<feature type="region of interest" description="Disordered" evidence="7">
    <location>
        <begin position="1303"/>
        <end position="1355"/>
    </location>
</feature>
<feature type="compositionally biased region" description="Low complexity" evidence="7">
    <location>
        <begin position="777"/>
        <end position="786"/>
    </location>
</feature>
<proteinExistence type="inferred from homology"/>
<evidence type="ECO:0000313" key="9">
    <source>
        <dbReference type="Proteomes" id="UP000663879"/>
    </source>
</evidence>
<feature type="compositionally biased region" description="Basic and acidic residues" evidence="7">
    <location>
        <begin position="993"/>
        <end position="1013"/>
    </location>
</feature>
<feature type="region of interest" description="Disordered" evidence="7">
    <location>
        <begin position="1127"/>
        <end position="1156"/>
    </location>
</feature>
<feature type="compositionally biased region" description="Low complexity" evidence="7">
    <location>
        <begin position="957"/>
        <end position="979"/>
    </location>
</feature>
<evidence type="ECO:0000256" key="5">
    <source>
        <dbReference type="ARBA" id="ARBA00041448"/>
    </source>
</evidence>
<feature type="compositionally biased region" description="Polar residues" evidence="7">
    <location>
        <begin position="1135"/>
        <end position="1150"/>
    </location>
</feature>
<feature type="region of interest" description="Disordered" evidence="7">
    <location>
        <begin position="495"/>
        <end position="521"/>
    </location>
</feature>
<feature type="region of interest" description="Disordered" evidence="7">
    <location>
        <begin position="993"/>
        <end position="1107"/>
    </location>
</feature>
<sequence>MYDSENVPSTAIQSASLLLRSKSYDTKLNSLADSPIYSGMFSTYNPDSLSKTDEPAKITVTSFAPTPSDNRSRLNYYGHVRPSSQALNSSTNLNNNDTNKNNKNESQDSNNRNLSLQWPNGKNNLPLIIFRAKVLRKTYWECKKIGENYRLTFKFIHGERKLVKAILEGHGFREVHPNSSEFNIIWSGNNLKSYLFRGLQENQKVNHFPRSCELTRKDRLYKNIQRMQKDKGHKAFNIVPTTFVLPYEIDDFYSTFYKEKGIWIVKPVCLSRGRGIYLISHPDQIPLDDNLVVSKYLSNPLLIEGFKFDLRLYVAVTSFDPLIFYLYEEGLTRFATIKYDQNVRNIRNTCMHLTNYSLNKKNEKYVKCNDPEVENYGNKWSMSALLRYLSSQGKDTFTLMMNIEEVLIKTLLSVESPMASAARMFMPHRGNCFELFGFDILVDEFFKPWVLEVNLSPSLDCDALLDIKIKSNMLADLFTLTGIHCQNPTFFSNRSRQKNVKTKNDPKIKVRPHSANMGGNGFKANQNQIKETSDALYDGLSQTEQIILKTSVEENQRANGWLRIFPTSDTWEFYSQYLETRSTSYNMMLHKKLFPRRWQNGSAPKKAAQTRVKALEGSYEMYRINNYSSQETSGASLYEALDRYNRYERKLNDQVKPNEETLKKLSTQPFHIKTTQVQRSNFSIFPNGDRNKEKDASLSSEMLNEEDYLSDSTNDNYKNKNDYKNMNKSLPNINKSRPVTANYSVPNYKTNLKKNSKNEYNNKSDEDDSDSEDNDSDTNNQDNNLSGLNRKDSHINYDLKTVLTYIDQGYYLSRIQVRNAFALYLFKIQMRLQSESQTKDESNVQQMDLVLRFIKKAAPNLSQEFKVYVPSKKLPLSEQKRMLSKQLHDFLHVYKKDTEQIRIETGLQMENERKKNKNKLIDDKCFQSLLYKCSEADLEEIMSSYMKNSHDSSVFLGSKNNKNQNNDPGSNNNNNNEPNSLIEFKFNLGSKNEEKEQIEKVKDDNGIKKKNDDENGSQLSCDSRSEFSKSSDSEGHSRSRSRSSSSIESNSKIQNRKKQLNNSNILKEKRISNKSRQKSFLTSNIKNSSNRLSHFESSSRALREKPKLPKTADYKSIISNIYLSSNSKQVKSKPKSNANKILNNRPNTIHSSSSNNNLIPINKLAPLAKIKKIFYSGSIQSFDTGLYKKTHVNSQISFNSGQNSFYSPMSTSSKDSQPISPLNPLKQSSNIYTQKNSLITTNNSNNNNNTKSALNSSRSFLSNSQLLNGLDDASILSMGLKNLQLKQQERLYSAAKSFRIVSSLNDDEHNKPKPPNQLASIKTTKNSTQNSIKSNQHDDDIKHVTSSSKSSYTMSAKNGTNLREFLVDPSETTTNESIGLAVNKKNLSLIQKLEQQKEKTNKLLEKSRAKHNQMMLDNQLITNKKQNTNDNLNLYFSTVKN</sequence>
<evidence type="ECO:0000313" key="8">
    <source>
        <dbReference type="EMBL" id="CAF0757767.1"/>
    </source>
</evidence>
<feature type="compositionally biased region" description="Low complexity" evidence="7">
    <location>
        <begin position="1042"/>
        <end position="1051"/>
    </location>
</feature>
<evidence type="ECO:0000256" key="6">
    <source>
        <dbReference type="ARBA" id="ARBA00049274"/>
    </source>
</evidence>
<dbReference type="PANTHER" id="PTHR12241">
    <property type="entry name" value="TUBULIN POLYGLUTAMYLASE"/>
    <property type="match status" value="1"/>
</dbReference>
<dbReference type="Pfam" id="PF03133">
    <property type="entry name" value="TTL"/>
    <property type="match status" value="1"/>
</dbReference>
<accession>A0A813PR49</accession>
<feature type="region of interest" description="Disordered" evidence="7">
    <location>
        <begin position="1207"/>
        <end position="1227"/>
    </location>
</feature>
<name>A0A813PR49_9BILA</name>
<gene>
    <name evidence="8" type="ORF">OXX778_LOCUS4267</name>
</gene>
<dbReference type="Proteomes" id="UP000663879">
    <property type="component" value="Unassembled WGS sequence"/>
</dbReference>
<comment type="caution">
    <text evidence="8">The sequence shown here is derived from an EMBL/GenBank/DDBJ whole genome shotgun (WGS) entry which is preliminary data.</text>
</comment>
<dbReference type="PROSITE" id="PS51221">
    <property type="entry name" value="TTL"/>
    <property type="match status" value="1"/>
</dbReference>
<dbReference type="GO" id="GO:0036064">
    <property type="term" value="C:ciliary basal body"/>
    <property type="evidence" value="ECO:0007669"/>
    <property type="project" value="TreeGrafter"/>
</dbReference>